<dbReference type="EMBL" id="CP050313">
    <property type="protein sequence ID" value="QIR14969.1"/>
    <property type="molecule type" value="Genomic_DNA"/>
</dbReference>
<evidence type="ECO:0000256" key="3">
    <source>
        <dbReference type="ARBA" id="ARBA00022679"/>
    </source>
</evidence>
<organism evidence="8 9">
    <name type="scientific">Shewanella aestuarii</name>
    <dbReference type="NCBI Taxonomy" id="1028752"/>
    <lineage>
        <taxon>Bacteria</taxon>
        <taxon>Pseudomonadati</taxon>
        <taxon>Pseudomonadota</taxon>
        <taxon>Gammaproteobacteria</taxon>
        <taxon>Alteromonadales</taxon>
        <taxon>Shewanellaceae</taxon>
        <taxon>Shewanella</taxon>
    </lineage>
</organism>
<dbReference type="Gene3D" id="3.90.470.20">
    <property type="entry name" value="4'-phosphopantetheinyl transferase domain"/>
    <property type="match status" value="2"/>
</dbReference>
<dbReference type="InterPro" id="IPR055066">
    <property type="entry name" value="AASDHPPT_N"/>
</dbReference>
<sequence>MSLSNSTAKQHSELQTSLQPRVYFVPLTALSDAQFKAWLELGWLENDEIQKVLRYKLPLAQQKALQVRLALRVILSLQSQANSLAIRPQDWQFEYAEKGKPSLSHAFKVKTGLHFNLSHSGDWLMVGVLSSFTHVIEPHAISHELMLGVDIERLRSNTNIEPILKHYFTAQEIADLLVLTSDLQRERFFDLWALKEAFIKAIGKGLAQPLSSFRFLFTDNKVVNKEAQTLVLTEQGMINFIPPEPYQQPWHIEFGRLNKAYRFALCINCVSADIKTPIITESSLAHLLANNE</sequence>
<dbReference type="Proteomes" id="UP000502608">
    <property type="component" value="Chromosome"/>
</dbReference>
<gene>
    <name evidence="8" type="ORF">HBH39_11135</name>
</gene>
<name>A0A6G9QM93_9GAMM</name>
<dbReference type="GO" id="GO:0019878">
    <property type="term" value="P:lysine biosynthetic process via aminoadipic acid"/>
    <property type="evidence" value="ECO:0007669"/>
    <property type="project" value="TreeGrafter"/>
</dbReference>
<evidence type="ECO:0000313" key="8">
    <source>
        <dbReference type="EMBL" id="QIR14969.1"/>
    </source>
</evidence>
<accession>A0A6G9QM93</accession>
<dbReference type="GO" id="GO:0000287">
    <property type="term" value="F:magnesium ion binding"/>
    <property type="evidence" value="ECO:0007669"/>
    <property type="project" value="InterPro"/>
</dbReference>
<keyword evidence="9" id="KW-1185">Reference proteome</keyword>
<dbReference type="Pfam" id="PF22624">
    <property type="entry name" value="AASDHPPT_N"/>
    <property type="match status" value="1"/>
</dbReference>
<dbReference type="AlphaFoldDB" id="A0A6G9QM93"/>
<dbReference type="Pfam" id="PF01648">
    <property type="entry name" value="ACPS"/>
    <property type="match status" value="1"/>
</dbReference>
<comment type="cofactor">
    <cofactor evidence="1">
        <name>Mg(2+)</name>
        <dbReference type="ChEBI" id="CHEBI:18420"/>
    </cofactor>
</comment>
<evidence type="ECO:0000259" key="7">
    <source>
        <dbReference type="Pfam" id="PF22624"/>
    </source>
</evidence>
<dbReference type="GO" id="GO:0006633">
    <property type="term" value="P:fatty acid biosynthetic process"/>
    <property type="evidence" value="ECO:0007669"/>
    <property type="project" value="InterPro"/>
</dbReference>
<reference evidence="8 9" key="1">
    <citation type="submission" date="2020-03" db="EMBL/GenBank/DDBJ databases">
        <title>Complete genome sequence of Shewanella sp.</title>
        <authorList>
            <person name="Kim Y.-S."/>
            <person name="Kim S.-J."/>
            <person name="Jung H.-K."/>
            <person name="Kim K.-H."/>
        </authorList>
    </citation>
    <scope>NUCLEOTIDE SEQUENCE [LARGE SCALE GENOMIC DNA]</scope>
    <source>
        <strain evidence="8 9">PN3F2</strain>
    </source>
</reference>
<dbReference type="InterPro" id="IPR050559">
    <property type="entry name" value="P-Pant_transferase_sf"/>
</dbReference>
<dbReference type="PANTHER" id="PTHR12215:SF10">
    <property type="entry name" value="L-AMINOADIPATE-SEMIALDEHYDE DEHYDROGENASE-PHOSPHOPANTETHEINYL TRANSFERASE"/>
    <property type="match status" value="1"/>
</dbReference>
<evidence type="ECO:0000313" key="9">
    <source>
        <dbReference type="Proteomes" id="UP000502608"/>
    </source>
</evidence>
<proteinExistence type="inferred from homology"/>
<comment type="similarity">
    <text evidence="2">Belongs to the P-Pant transferase superfamily. Gsp/Sfp/HetI/AcpT family.</text>
</comment>
<keyword evidence="4" id="KW-0479">Metal-binding</keyword>
<dbReference type="GO" id="GO:0005829">
    <property type="term" value="C:cytosol"/>
    <property type="evidence" value="ECO:0007669"/>
    <property type="project" value="TreeGrafter"/>
</dbReference>
<evidence type="ECO:0000259" key="6">
    <source>
        <dbReference type="Pfam" id="PF01648"/>
    </source>
</evidence>
<evidence type="ECO:0000256" key="5">
    <source>
        <dbReference type="ARBA" id="ARBA00022842"/>
    </source>
</evidence>
<evidence type="ECO:0000256" key="2">
    <source>
        <dbReference type="ARBA" id="ARBA00010990"/>
    </source>
</evidence>
<dbReference type="PANTHER" id="PTHR12215">
    <property type="entry name" value="PHOSPHOPANTETHEINE TRANSFERASE"/>
    <property type="match status" value="1"/>
</dbReference>
<dbReference type="InterPro" id="IPR008278">
    <property type="entry name" value="4-PPantetheinyl_Trfase_dom"/>
</dbReference>
<dbReference type="InterPro" id="IPR037143">
    <property type="entry name" value="4-PPantetheinyl_Trfase_dom_sf"/>
</dbReference>
<dbReference type="KEGG" id="saes:HBH39_11135"/>
<dbReference type="GO" id="GO:0008897">
    <property type="term" value="F:holo-[acyl-carrier-protein] synthase activity"/>
    <property type="evidence" value="ECO:0007669"/>
    <property type="project" value="InterPro"/>
</dbReference>
<feature type="domain" description="4'-phosphopantetheinyl transferase" evidence="6">
    <location>
        <begin position="147"/>
        <end position="226"/>
    </location>
</feature>
<evidence type="ECO:0000256" key="4">
    <source>
        <dbReference type="ARBA" id="ARBA00022723"/>
    </source>
</evidence>
<keyword evidence="5" id="KW-0460">Magnesium</keyword>
<keyword evidence="3 8" id="KW-0808">Transferase</keyword>
<protein>
    <submittedName>
        <fullName evidence="8">4'-phosphopantetheinyl transferase superfamily protein</fullName>
    </submittedName>
</protein>
<feature type="domain" description="4'-phosphopantetheinyl transferase N-terminal" evidence="7">
    <location>
        <begin position="41"/>
        <end position="126"/>
    </location>
</feature>
<dbReference type="NCBIfam" id="TIGR00556">
    <property type="entry name" value="pantethn_trn"/>
    <property type="match status" value="1"/>
</dbReference>
<evidence type="ECO:0000256" key="1">
    <source>
        <dbReference type="ARBA" id="ARBA00001946"/>
    </source>
</evidence>
<dbReference type="SUPFAM" id="SSF56214">
    <property type="entry name" value="4'-phosphopantetheinyl transferase"/>
    <property type="match status" value="2"/>
</dbReference>
<dbReference type="RefSeq" id="WP_167678267.1">
    <property type="nucleotide sequence ID" value="NZ_CP050313.1"/>
</dbReference>
<dbReference type="InterPro" id="IPR004568">
    <property type="entry name" value="Ppantetheine-prot_Trfase_dom"/>
</dbReference>